<dbReference type="OrthoDB" id="1939344at2759"/>
<reference evidence="3" key="1">
    <citation type="submission" date="2021-02" db="EMBL/GenBank/DDBJ databases">
        <title>First Annotated Genome of the Yellow-green Alga Tribonema minus.</title>
        <authorList>
            <person name="Mahan K.M."/>
        </authorList>
    </citation>
    <scope>NUCLEOTIDE SEQUENCE</scope>
    <source>
        <strain evidence="3">UTEX B ZZ1240</strain>
    </source>
</reference>
<organism evidence="3 4">
    <name type="scientific">Tribonema minus</name>
    <dbReference type="NCBI Taxonomy" id="303371"/>
    <lineage>
        <taxon>Eukaryota</taxon>
        <taxon>Sar</taxon>
        <taxon>Stramenopiles</taxon>
        <taxon>Ochrophyta</taxon>
        <taxon>PX clade</taxon>
        <taxon>Xanthophyceae</taxon>
        <taxon>Tribonematales</taxon>
        <taxon>Tribonemataceae</taxon>
        <taxon>Tribonema</taxon>
    </lineage>
</organism>
<proteinExistence type="predicted"/>
<evidence type="ECO:0000313" key="4">
    <source>
        <dbReference type="Proteomes" id="UP000664859"/>
    </source>
</evidence>
<dbReference type="SMART" id="SM00369">
    <property type="entry name" value="LRR_TYP"/>
    <property type="match status" value="6"/>
</dbReference>
<dbReference type="Pfam" id="PF13855">
    <property type="entry name" value="LRR_8"/>
    <property type="match status" value="1"/>
</dbReference>
<dbReference type="Proteomes" id="UP000664859">
    <property type="component" value="Unassembled WGS sequence"/>
</dbReference>
<dbReference type="Gene3D" id="3.80.10.10">
    <property type="entry name" value="Ribonuclease Inhibitor"/>
    <property type="match status" value="2"/>
</dbReference>
<evidence type="ECO:0000256" key="2">
    <source>
        <dbReference type="ARBA" id="ARBA00022737"/>
    </source>
</evidence>
<dbReference type="InterPro" id="IPR025875">
    <property type="entry name" value="Leu-rich_rpt_4"/>
</dbReference>
<dbReference type="InterPro" id="IPR001611">
    <property type="entry name" value="Leu-rich_rpt"/>
</dbReference>
<evidence type="ECO:0000256" key="1">
    <source>
        <dbReference type="ARBA" id="ARBA00022614"/>
    </source>
</evidence>
<dbReference type="PANTHER" id="PTHR15454">
    <property type="entry name" value="NISCHARIN RELATED"/>
    <property type="match status" value="1"/>
</dbReference>
<protein>
    <submittedName>
        <fullName evidence="3">Uncharacterized protein</fullName>
    </submittedName>
</protein>
<dbReference type="Pfam" id="PF12799">
    <property type="entry name" value="LRR_4"/>
    <property type="match status" value="1"/>
</dbReference>
<dbReference type="SUPFAM" id="SSF52058">
    <property type="entry name" value="L domain-like"/>
    <property type="match status" value="1"/>
</dbReference>
<dbReference type="InterPro" id="IPR032675">
    <property type="entry name" value="LRR_dom_sf"/>
</dbReference>
<dbReference type="GO" id="GO:0005737">
    <property type="term" value="C:cytoplasm"/>
    <property type="evidence" value="ECO:0007669"/>
    <property type="project" value="TreeGrafter"/>
</dbReference>
<dbReference type="PANTHER" id="PTHR15454:SF56">
    <property type="entry name" value="PROTEIN PHOSPHATASE 1 REGULATORY SUBUNIT 7-RELATED"/>
    <property type="match status" value="1"/>
</dbReference>
<gene>
    <name evidence="3" type="ORF">JKP88DRAFT_179449</name>
</gene>
<accession>A0A835Z349</accession>
<name>A0A835Z349_9STRA</name>
<keyword evidence="4" id="KW-1185">Reference proteome</keyword>
<dbReference type="AlphaFoldDB" id="A0A835Z349"/>
<dbReference type="PROSITE" id="PS51450">
    <property type="entry name" value="LRR"/>
    <property type="match status" value="4"/>
</dbReference>
<sequence>KLRMLNLQKNCISDIDNLPALPNLIFLDLYSSGIRDLADSARALARTPSLRVLMLGKNRLTALSIAALNTLVKLDTLDLHSNAIATVSGCCLSALGGLRVLNLAGNRLRRVEGLSGLRSLTELNLGRNFITTVSRELELPRLQRLFLSHNLIDSWDECAGLFSATVSASLVELSFNGNPIATQVQMLILLPYAVVYDLVESGTWI</sequence>
<comment type="caution">
    <text evidence="3">The sequence shown here is derived from an EMBL/GenBank/DDBJ whole genome shotgun (WGS) entry which is preliminary data.</text>
</comment>
<dbReference type="EMBL" id="JAFCMP010000106">
    <property type="protein sequence ID" value="KAG5186707.1"/>
    <property type="molecule type" value="Genomic_DNA"/>
</dbReference>
<dbReference type="InterPro" id="IPR003591">
    <property type="entry name" value="Leu-rich_rpt_typical-subtyp"/>
</dbReference>
<evidence type="ECO:0000313" key="3">
    <source>
        <dbReference type="EMBL" id="KAG5186707.1"/>
    </source>
</evidence>
<keyword evidence="2" id="KW-0677">Repeat</keyword>
<feature type="non-terminal residue" evidence="3">
    <location>
        <position position="205"/>
    </location>
</feature>
<keyword evidence="1" id="KW-0433">Leucine-rich repeat</keyword>